<evidence type="ECO:0000313" key="6">
    <source>
        <dbReference type="Proteomes" id="UP000293162"/>
    </source>
</evidence>
<dbReference type="AlphaFoldDB" id="A0A4Q5LUY8"/>
<keyword evidence="6" id="KW-1185">Reference proteome</keyword>
<evidence type="ECO:0000313" key="5">
    <source>
        <dbReference type="EMBL" id="RYU93317.1"/>
    </source>
</evidence>
<name>A0A4Q5LUY8_9BACT</name>
<evidence type="ECO:0000256" key="1">
    <source>
        <dbReference type="ARBA" id="ARBA00023015"/>
    </source>
</evidence>
<keyword evidence="3" id="KW-0804">Transcription</keyword>
<evidence type="ECO:0000259" key="4">
    <source>
        <dbReference type="PROSITE" id="PS01124"/>
    </source>
</evidence>
<evidence type="ECO:0000256" key="2">
    <source>
        <dbReference type="ARBA" id="ARBA00023125"/>
    </source>
</evidence>
<dbReference type="SMART" id="SM00342">
    <property type="entry name" value="HTH_ARAC"/>
    <property type="match status" value="1"/>
</dbReference>
<keyword evidence="2" id="KW-0238">DNA-binding</keyword>
<protein>
    <submittedName>
        <fullName evidence="5">Helix-turn-helix domain-containing protein</fullName>
    </submittedName>
</protein>
<organism evidence="5 6">
    <name type="scientific">Emticicia agri</name>
    <dbReference type="NCBI Taxonomy" id="2492393"/>
    <lineage>
        <taxon>Bacteria</taxon>
        <taxon>Pseudomonadati</taxon>
        <taxon>Bacteroidota</taxon>
        <taxon>Cytophagia</taxon>
        <taxon>Cytophagales</taxon>
        <taxon>Leadbetterellaceae</taxon>
        <taxon>Emticicia</taxon>
    </lineage>
</organism>
<dbReference type="InterPro" id="IPR050204">
    <property type="entry name" value="AraC_XylS_family_regulators"/>
</dbReference>
<reference evidence="5 6" key="1">
    <citation type="submission" date="2019-02" db="EMBL/GenBank/DDBJ databases">
        <title>Bacterial novel species Emticicia sp. 17J42-9 isolated from soil.</title>
        <authorList>
            <person name="Jung H.-Y."/>
        </authorList>
    </citation>
    <scope>NUCLEOTIDE SEQUENCE [LARGE SCALE GENOMIC DNA]</scope>
    <source>
        <strain evidence="5 6">17J42-9</strain>
    </source>
</reference>
<sequence>MLYRKIVPSLPLQKLVECYYIWENNGLMGQPLTIESPPTGFVSMVFNYGDFYKTSSTFNSSDFVSAPRTFISGQATKAYKLLLTGRIGMIGIVFRPTAVNVLFGIQMYELNDERLDLRDVVGKEVVPVQERIMEAHSHQERIDIIEKFLLMKLMSCKNPLNQTDFAANLIVEQNGIINISKMMEELYVCRRQLERQFLQKVGISPKYYARIRRISHLCSVMAKKQWQISDWHDLIFQMGYYDQSHFIKEFTAFTGKSPSFYLKNNVELSNYLQR</sequence>
<dbReference type="PANTHER" id="PTHR46796:SF13">
    <property type="entry name" value="HTH-TYPE TRANSCRIPTIONAL ACTIVATOR RHAS"/>
    <property type="match status" value="1"/>
</dbReference>
<dbReference type="PANTHER" id="PTHR46796">
    <property type="entry name" value="HTH-TYPE TRANSCRIPTIONAL ACTIVATOR RHAS-RELATED"/>
    <property type="match status" value="1"/>
</dbReference>
<gene>
    <name evidence="5" type="ORF">EWM59_22675</name>
</gene>
<dbReference type="RefSeq" id="WP_130023541.1">
    <property type="nucleotide sequence ID" value="NZ_SEWF01000048.1"/>
</dbReference>
<dbReference type="GO" id="GO:0003700">
    <property type="term" value="F:DNA-binding transcription factor activity"/>
    <property type="evidence" value="ECO:0007669"/>
    <property type="project" value="InterPro"/>
</dbReference>
<dbReference type="OrthoDB" id="635259at2"/>
<comment type="caution">
    <text evidence="5">The sequence shown here is derived from an EMBL/GenBank/DDBJ whole genome shotgun (WGS) entry which is preliminary data.</text>
</comment>
<dbReference type="GO" id="GO:0043565">
    <property type="term" value="F:sequence-specific DNA binding"/>
    <property type="evidence" value="ECO:0007669"/>
    <property type="project" value="InterPro"/>
</dbReference>
<evidence type="ECO:0000256" key="3">
    <source>
        <dbReference type="ARBA" id="ARBA00023163"/>
    </source>
</evidence>
<dbReference type="Proteomes" id="UP000293162">
    <property type="component" value="Unassembled WGS sequence"/>
</dbReference>
<proteinExistence type="predicted"/>
<dbReference type="Pfam" id="PF20240">
    <property type="entry name" value="DUF6597"/>
    <property type="match status" value="1"/>
</dbReference>
<keyword evidence="1" id="KW-0805">Transcription regulation</keyword>
<dbReference type="InterPro" id="IPR018060">
    <property type="entry name" value="HTH_AraC"/>
</dbReference>
<dbReference type="Pfam" id="PF12833">
    <property type="entry name" value="HTH_18"/>
    <property type="match status" value="1"/>
</dbReference>
<dbReference type="InterPro" id="IPR046532">
    <property type="entry name" value="DUF6597"/>
</dbReference>
<dbReference type="Gene3D" id="1.10.10.60">
    <property type="entry name" value="Homeodomain-like"/>
    <property type="match status" value="1"/>
</dbReference>
<dbReference type="PROSITE" id="PS01124">
    <property type="entry name" value="HTH_ARAC_FAMILY_2"/>
    <property type="match status" value="1"/>
</dbReference>
<feature type="domain" description="HTH araC/xylS-type" evidence="4">
    <location>
        <begin position="171"/>
        <end position="264"/>
    </location>
</feature>
<dbReference type="EMBL" id="SEWF01000048">
    <property type="protein sequence ID" value="RYU93317.1"/>
    <property type="molecule type" value="Genomic_DNA"/>
</dbReference>
<accession>A0A4Q5LUY8</accession>